<dbReference type="Proteomes" id="UP000494106">
    <property type="component" value="Unassembled WGS sequence"/>
</dbReference>
<dbReference type="EMBL" id="CADEBC010000485">
    <property type="protein sequence ID" value="CAB3235371.1"/>
    <property type="molecule type" value="Genomic_DNA"/>
</dbReference>
<reference evidence="1 2" key="1">
    <citation type="submission" date="2020-04" db="EMBL/GenBank/DDBJ databases">
        <authorList>
            <person name="Wallbank WR R."/>
            <person name="Pardo Diaz C."/>
            <person name="Kozak K."/>
            <person name="Martin S."/>
            <person name="Jiggins C."/>
            <person name="Moest M."/>
            <person name="Warren A I."/>
            <person name="Byers J.R.P. K."/>
            <person name="Montejo-Kovacevich G."/>
            <person name="Yen C E."/>
        </authorList>
    </citation>
    <scope>NUCLEOTIDE SEQUENCE [LARGE SCALE GENOMIC DNA]</scope>
</reference>
<accession>A0A8S0ZUC1</accession>
<keyword evidence="2" id="KW-1185">Reference proteome</keyword>
<organism evidence="1 2">
    <name type="scientific">Arctia plantaginis</name>
    <name type="common">Wood tiger moth</name>
    <name type="synonym">Phalaena plantaginis</name>
    <dbReference type="NCBI Taxonomy" id="874455"/>
    <lineage>
        <taxon>Eukaryota</taxon>
        <taxon>Metazoa</taxon>
        <taxon>Ecdysozoa</taxon>
        <taxon>Arthropoda</taxon>
        <taxon>Hexapoda</taxon>
        <taxon>Insecta</taxon>
        <taxon>Pterygota</taxon>
        <taxon>Neoptera</taxon>
        <taxon>Endopterygota</taxon>
        <taxon>Lepidoptera</taxon>
        <taxon>Glossata</taxon>
        <taxon>Ditrysia</taxon>
        <taxon>Noctuoidea</taxon>
        <taxon>Erebidae</taxon>
        <taxon>Arctiinae</taxon>
        <taxon>Arctia</taxon>
    </lineage>
</organism>
<gene>
    <name evidence="1" type="ORF">APLA_LOCUS6065</name>
</gene>
<name>A0A8S0ZUC1_ARCPL</name>
<sequence length="98" mass="11575">MPSSKNKPKLSKEEIALKKSIAAKARLMKIKSDPVLLSQHKMLERLKYLKKKEKGQRKCIKDMTPREQRKIRKKWKKYSSDYRLNQKVNQAGNNHAII</sequence>
<dbReference type="OrthoDB" id="6375801at2759"/>
<evidence type="ECO:0000313" key="1">
    <source>
        <dbReference type="EMBL" id="CAB3235371.1"/>
    </source>
</evidence>
<proteinExistence type="predicted"/>
<protein>
    <submittedName>
        <fullName evidence="1">Uncharacterized protein</fullName>
    </submittedName>
</protein>
<comment type="caution">
    <text evidence="1">The sequence shown here is derived from an EMBL/GenBank/DDBJ whole genome shotgun (WGS) entry which is preliminary data.</text>
</comment>
<dbReference type="AlphaFoldDB" id="A0A8S0ZUC1"/>
<evidence type="ECO:0000313" key="2">
    <source>
        <dbReference type="Proteomes" id="UP000494106"/>
    </source>
</evidence>